<dbReference type="PANTHER" id="PTHR45809">
    <property type="entry name" value="VIRAL IAP-ASSOCIATED FACTOR HOMOLOG"/>
    <property type="match status" value="1"/>
</dbReference>
<dbReference type="Proteomes" id="UP001197328">
    <property type="component" value="Unassembled WGS sequence"/>
</dbReference>
<feature type="region of interest" description="Disordered" evidence="2">
    <location>
        <begin position="110"/>
        <end position="184"/>
    </location>
</feature>
<dbReference type="InterPro" id="IPR036249">
    <property type="entry name" value="Thioredoxin-like_sf"/>
</dbReference>
<reference evidence="3 4" key="1">
    <citation type="journal article" date="2021" name="G3 (Bethesda)">
        <title>Genomic diversity, chromosomal rearrangements, and interspecies hybridization in the ogataea polymorpha species complex.</title>
        <authorList>
            <person name="Hanson S.J."/>
            <person name="Cinneide E.O."/>
            <person name="Salzberg L.I."/>
            <person name="Wolfe K.H."/>
            <person name="McGowan J."/>
            <person name="Fitzpatrick D.A."/>
            <person name="Matlin K."/>
        </authorList>
    </citation>
    <scope>NUCLEOTIDE SEQUENCE [LARGE SCALE GENOMIC DNA]</scope>
    <source>
        <strain evidence="3">51-138</strain>
    </source>
</reference>
<protein>
    <submittedName>
        <fullName evidence="3">Uncharacterized protein</fullName>
    </submittedName>
</protein>
<sequence length="184" mass="20800">MNRPVDPKIQMQVDPNEDTEWNDILRAHGIIPEKEKDPTEQLEEALAEAVQKQHENRLENKTLDELDELEDDEDEEFLQQVQAAGDRRVAGLLCRGPHVAPERAAVPAAGQLARPARAPAAGREVCRHSCRPRGRKLPRGQLPDAARLPQGRRRQTGRHARPARRQPDQTCRPGIVAVQRRRRG</sequence>
<accession>A0ABQ7RUC7</accession>
<dbReference type="PANTHER" id="PTHR45809:SF3">
    <property type="entry name" value="VIRAL IAP-ASSOCIATED FACTOR HOMOLOG"/>
    <property type="match status" value="1"/>
</dbReference>
<feature type="compositionally biased region" description="Basic residues" evidence="2">
    <location>
        <begin position="128"/>
        <end position="138"/>
    </location>
</feature>
<keyword evidence="4" id="KW-1185">Reference proteome</keyword>
<dbReference type="EMBL" id="JAHLVD010000009">
    <property type="protein sequence ID" value="KAG7847632.1"/>
    <property type="molecule type" value="Genomic_DNA"/>
</dbReference>
<dbReference type="SUPFAM" id="SSF52833">
    <property type="entry name" value="Thioredoxin-like"/>
    <property type="match status" value="1"/>
</dbReference>
<comment type="caution">
    <text evidence="3">The sequence shown here is derived from an EMBL/GenBank/DDBJ whole genome shotgun (WGS) entry which is preliminary data.</text>
</comment>
<evidence type="ECO:0000256" key="1">
    <source>
        <dbReference type="ARBA" id="ARBA00009686"/>
    </source>
</evidence>
<evidence type="ECO:0000313" key="3">
    <source>
        <dbReference type="EMBL" id="KAG7847632.1"/>
    </source>
</evidence>
<comment type="similarity">
    <text evidence="1">Belongs to the phosducin family.</text>
</comment>
<name>A0ABQ7RUC7_PICAN</name>
<feature type="compositionally biased region" description="Low complexity" evidence="2">
    <location>
        <begin position="110"/>
        <end position="123"/>
    </location>
</feature>
<organism evidence="3 4">
    <name type="scientific">Pichia angusta</name>
    <name type="common">Yeast</name>
    <name type="synonym">Hansenula polymorpha</name>
    <dbReference type="NCBI Taxonomy" id="870730"/>
    <lineage>
        <taxon>Eukaryota</taxon>
        <taxon>Fungi</taxon>
        <taxon>Dikarya</taxon>
        <taxon>Ascomycota</taxon>
        <taxon>Saccharomycotina</taxon>
        <taxon>Pichiomycetes</taxon>
        <taxon>Pichiales</taxon>
        <taxon>Pichiaceae</taxon>
        <taxon>Ogataea</taxon>
    </lineage>
</organism>
<dbReference type="InterPro" id="IPR051498">
    <property type="entry name" value="Phosducin-like_chap/apop_reg"/>
</dbReference>
<feature type="compositionally biased region" description="Basic residues" evidence="2">
    <location>
        <begin position="150"/>
        <end position="164"/>
    </location>
</feature>
<proteinExistence type="inferred from homology"/>
<gene>
    <name evidence="3" type="ORF">KL940_003544</name>
</gene>
<evidence type="ECO:0000313" key="4">
    <source>
        <dbReference type="Proteomes" id="UP001197328"/>
    </source>
</evidence>
<evidence type="ECO:0000256" key="2">
    <source>
        <dbReference type="SAM" id="MobiDB-lite"/>
    </source>
</evidence>